<evidence type="ECO:0000313" key="1">
    <source>
        <dbReference type="EMBL" id="KYM83105.1"/>
    </source>
</evidence>
<evidence type="ECO:0000313" key="2">
    <source>
        <dbReference type="Proteomes" id="UP000078540"/>
    </source>
</evidence>
<sequence>MNGRRAPCLLGVNAWRARRFARVPVSLIRCDAALRVPAFPAENGFRRAGRSAAALWHSGCRRCSVTIVYTHQWLQHKQQDLPAQVSFRLISRLDDFLEQNPIDFTTKH</sequence>
<reference evidence="1 2" key="1">
    <citation type="submission" date="2015-09" db="EMBL/GenBank/DDBJ databases">
        <title>Atta colombica WGS genome.</title>
        <authorList>
            <person name="Nygaard S."/>
            <person name="Hu H."/>
            <person name="Boomsma J."/>
            <person name="Zhang G."/>
        </authorList>
    </citation>
    <scope>NUCLEOTIDE SEQUENCE [LARGE SCALE GENOMIC DNA]</scope>
    <source>
        <strain evidence="1">Treedump-2</strain>
        <tissue evidence="1">Whole body</tissue>
    </source>
</reference>
<protein>
    <submittedName>
        <fullName evidence="1">Uncharacterized protein</fullName>
    </submittedName>
</protein>
<keyword evidence="2" id="KW-1185">Reference proteome</keyword>
<name>A0A195BG11_9HYME</name>
<dbReference type="AlphaFoldDB" id="A0A195BG11"/>
<dbReference type="Proteomes" id="UP000078540">
    <property type="component" value="Unassembled WGS sequence"/>
</dbReference>
<accession>A0A195BG11</accession>
<organism evidence="1 2">
    <name type="scientific">Atta colombica</name>
    <dbReference type="NCBI Taxonomy" id="520822"/>
    <lineage>
        <taxon>Eukaryota</taxon>
        <taxon>Metazoa</taxon>
        <taxon>Ecdysozoa</taxon>
        <taxon>Arthropoda</taxon>
        <taxon>Hexapoda</taxon>
        <taxon>Insecta</taxon>
        <taxon>Pterygota</taxon>
        <taxon>Neoptera</taxon>
        <taxon>Endopterygota</taxon>
        <taxon>Hymenoptera</taxon>
        <taxon>Apocrita</taxon>
        <taxon>Aculeata</taxon>
        <taxon>Formicoidea</taxon>
        <taxon>Formicidae</taxon>
        <taxon>Myrmicinae</taxon>
        <taxon>Atta</taxon>
    </lineage>
</organism>
<dbReference type="EMBL" id="KQ976500">
    <property type="protein sequence ID" value="KYM83105.1"/>
    <property type="molecule type" value="Genomic_DNA"/>
</dbReference>
<proteinExistence type="predicted"/>
<gene>
    <name evidence="1" type="ORF">ALC53_06371</name>
</gene>